<name>A0ABN9BN03_9NEOB</name>
<accession>A0ABN9BN03</accession>
<evidence type="ECO:0000259" key="7">
    <source>
        <dbReference type="Pfam" id="PF08441"/>
    </source>
</evidence>
<feature type="compositionally biased region" description="Polar residues" evidence="5">
    <location>
        <begin position="337"/>
        <end position="359"/>
    </location>
</feature>
<evidence type="ECO:0000259" key="9">
    <source>
        <dbReference type="Pfam" id="PF20806"/>
    </source>
</evidence>
<dbReference type="Gene3D" id="2.60.40.1530">
    <property type="entry name" value="ntegrin, alpha v. Chain A, domain 4"/>
    <property type="match status" value="1"/>
</dbReference>
<dbReference type="PANTHER" id="PTHR23220">
    <property type="entry name" value="INTEGRIN ALPHA"/>
    <property type="match status" value="1"/>
</dbReference>
<organism evidence="10 11">
    <name type="scientific">Staurois parvus</name>
    <dbReference type="NCBI Taxonomy" id="386267"/>
    <lineage>
        <taxon>Eukaryota</taxon>
        <taxon>Metazoa</taxon>
        <taxon>Chordata</taxon>
        <taxon>Craniata</taxon>
        <taxon>Vertebrata</taxon>
        <taxon>Euteleostomi</taxon>
        <taxon>Amphibia</taxon>
        <taxon>Batrachia</taxon>
        <taxon>Anura</taxon>
        <taxon>Neobatrachia</taxon>
        <taxon>Ranoidea</taxon>
        <taxon>Ranidae</taxon>
        <taxon>Staurois</taxon>
    </lineage>
</organism>
<dbReference type="InterPro" id="IPR048286">
    <property type="entry name" value="Integrin_alpha_Ig-like_3"/>
</dbReference>
<evidence type="ECO:0000256" key="1">
    <source>
        <dbReference type="ARBA" id="ARBA00004479"/>
    </source>
</evidence>
<evidence type="ECO:0000313" key="10">
    <source>
        <dbReference type="EMBL" id="CAI9548995.1"/>
    </source>
</evidence>
<dbReference type="InterPro" id="IPR032695">
    <property type="entry name" value="Integrin_dom_sf"/>
</dbReference>
<evidence type="ECO:0000256" key="3">
    <source>
        <dbReference type="ARBA" id="ARBA00023136"/>
    </source>
</evidence>
<dbReference type="Gene3D" id="2.60.40.1510">
    <property type="entry name" value="ntegrin, alpha v. Chain A, domain 3"/>
    <property type="match status" value="1"/>
</dbReference>
<protein>
    <recommendedName>
        <fullName evidence="12">Integrin alpha-2 domain-containing protein</fullName>
    </recommendedName>
</protein>
<dbReference type="PANTHER" id="PTHR23220:SF73">
    <property type="entry name" value="INTEGRIN ALPHA-IIB"/>
    <property type="match status" value="1"/>
</dbReference>
<feature type="domain" description="Integrin alpha first immunoglubulin-like" evidence="7">
    <location>
        <begin position="3"/>
        <end position="67"/>
    </location>
</feature>
<keyword evidence="2" id="KW-0401">Integrin</keyword>
<reference evidence="10" key="1">
    <citation type="submission" date="2023-05" db="EMBL/GenBank/DDBJ databases">
        <authorList>
            <person name="Stuckert A."/>
        </authorList>
    </citation>
    <scope>NUCLEOTIDE SEQUENCE</scope>
</reference>
<dbReference type="InterPro" id="IPR013649">
    <property type="entry name" value="Integrin_alpha_Ig-like_1"/>
</dbReference>
<evidence type="ECO:0008006" key="12">
    <source>
        <dbReference type="Google" id="ProtNLM"/>
    </source>
</evidence>
<keyword evidence="3 6" id="KW-0472">Membrane</keyword>
<feature type="transmembrane region" description="Helical" evidence="6">
    <location>
        <begin position="446"/>
        <end position="468"/>
    </location>
</feature>
<dbReference type="Pfam" id="PF20806">
    <property type="entry name" value="Integrin_A_Ig_3"/>
    <property type="match status" value="1"/>
</dbReference>
<keyword evidence="6" id="KW-1133">Transmembrane helix</keyword>
<dbReference type="SUPFAM" id="SSF69179">
    <property type="entry name" value="Integrin domains"/>
    <property type="match status" value="3"/>
</dbReference>
<proteinExistence type="predicted"/>
<feature type="region of interest" description="Disordered" evidence="5">
    <location>
        <begin position="307"/>
        <end position="359"/>
    </location>
</feature>
<feature type="domain" description="Integrin alpha second immunoglobulin-like" evidence="8">
    <location>
        <begin position="68"/>
        <end position="206"/>
    </location>
</feature>
<feature type="domain" description="Integrin alpha third immunoglobulin-like" evidence="9">
    <location>
        <begin position="213"/>
        <end position="435"/>
    </location>
</feature>
<sequence>MDIQSNSQRTCNDVSAYLRSENEFKDKLSPIVVSVNFSLNTAPSSSALPPIIHGNTFLQEQIHILLDCGEDNICIPDLQLRASWGEDPLVIGADNLVKIYFDAENLGEGAYESELHATLPTGAHYMQVLGDTEEKILCTPRKANDTELVVCELGNPMKNGAKIHAGLLLSISDLEDSEGNFSFPMQIKSRNSQNSSSLVVWVHLKVTVKISLDLLGNSHPSDVVLPLSNWKPKEESNKPLDKGEIATHVYELHNAGPGTVHVKLVIESPEHYEGDIFLYPLRLKPDEQLNCTFADLNILQLDVVEPTKTPSNFSKGGDHSLKKREVSGMDQDGGNTGTDNSTSNKDGPQQKQPTTLSCSDSGCWKAECLIENLGKGKRVTVTLESILWISSFMKRPQQTFKLTSRGYFQVTGVPYRIKPVAVKDTEKQAVTVVQWVTPDGQKEIPMWWIILGVLGGLLILALFVFVMWKLGFFRRTRPPSDDQEDLAEDR</sequence>
<evidence type="ECO:0000256" key="4">
    <source>
        <dbReference type="ARBA" id="ARBA00023180"/>
    </source>
</evidence>
<dbReference type="Proteomes" id="UP001162483">
    <property type="component" value="Unassembled WGS sequence"/>
</dbReference>
<comment type="subcellular location">
    <subcellularLocation>
        <location evidence="1">Membrane</location>
        <topology evidence="1">Single-pass type I membrane protein</topology>
    </subcellularLocation>
</comment>
<comment type="caution">
    <text evidence="10">The sequence shown here is derived from an EMBL/GenBank/DDBJ whole genome shotgun (WGS) entry which is preliminary data.</text>
</comment>
<dbReference type="InterPro" id="IPR000413">
    <property type="entry name" value="Integrin_alpha"/>
</dbReference>
<evidence type="ECO:0000256" key="6">
    <source>
        <dbReference type="SAM" id="Phobius"/>
    </source>
</evidence>
<dbReference type="Gene3D" id="2.60.40.1460">
    <property type="entry name" value="Integrin domains. Chain A, domain 2"/>
    <property type="match status" value="1"/>
</dbReference>
<keyword evidence="11" id="KW-1185">Reference proteome</keyword>
<gene>
    <name evidence="10" type="ORF">SPARVUS_LOCUS3261709</name>
</gene>
<keyword evidence="4" id="KW-0325">Glycoprotein</keyword>
<dbReference type="PROSITE" id="PS00242">
    <property type="entry name" value="INTEGRIN_ALPHA"/>
    <property type="match status" value="1"/>
</dbReference>
<dbReference type="InterPro" id="IPR048285">
    <property type="entry name" value="Integrin_alpha_Ig-like_2"/>
</dbReference>
<dbReference type="InterPro" id="IPR018184">
    <property type="entry name" value="Integrin_alpha_C_CS"/>
</dbReference>
<evidence type="ECO:0000256" key="5">
    <source>
        <dbReference type="SAM" id="MobiDB-lite"/>
    </source>
</evidence>
<dbReference type="Pfam" id="PF20805">
    <property type="entry name" value="Integrin_A_Ig_2"/>
    <property type="match status" value="1"/>
</dbReference>
<evidence type="ECO:0000256" key="2">
    <source>
        <dbReference type="ARBA" id="ARBA00023037"/>
    </source>
</evidence>
<dbReference type="EMBL" id="CATNWA010004942">
    <property type="protein sequence ID" value="CAI9548995.1"/>
    <property type="molecule type" value="Genomic_DNA"/>
</dbReference>
<dbReference type="Gene3D" id="1.20.5.930">
    <property type="entry name" value="Bicelle-embedded integrin alpha(iib) transmembrane segment"/>
    <property type="match status" value="1"/>
</dbReference>
<evidence type="ECO:0000313" key="11">
    <source>
        <dbReference type="Proteomes" id="UP001162483"/>
    </source>
</evidence>
<keyword evidence="6" id="KW-0812">Transmembrane</keyword>
<feature type="compositionally biased region" description="Basic and acidic residues" evidence="5">
    <location>
        <begin position="316"/>
        <end position="327"/>
    </location>
</feature>
<dbReference type="PRINTS" id="PR01185">
    <property type="entry name" value="INTEGRINA"/>
</dbReference>
<dbReference type="Pfam" id="PF08441">
    <property type="entry name" value="Integrin_A_Ig_1"/>
    <property type="match status" value="1"/>
</dbReference>
<evidence type="ECO:0000259" key="8">
    <source>
        <dbReference type="Pfam" id="PF20805"/>
    </source>
</evidence>